<feature type="transmembrane region" description="Helical" evidence="1">
    <location>
        <begin position="208"/>
        <end position="229"/>
    </location>
</feature>
<proteinExistence type="predicted"/>
<gene>
    <name evidence="2" type="ORF">BCUE_0322</name>
</gene>
<dbReference type="EMBL" id="CP003807">
    <property type="protein sequence ID" value="AGF49549.1"/>
    <property type="molecule type" value="Genomic_DNA"/>
</dbReference>
<name>M1M2Y6_9PROT</name>
<evidence type="ECO:0000313" key="3">
    <source>
        <dbReference type="Proteomes" id="UP000011563"/>
    </source>
</evidence>
<feature type="transmembrane region" description="Helical" evidence="1">
    <location>
        <begin position="95"/>
        <end position="115"/>
    </location>
</feature>
<dbReference type="PATRIC" id="fig|1208922.3.peg.101"/>
<feature type="transmembrane region" description="Helical" evidence="1">
    <location>
        <begin position="40"/>
        <end position="66"/>
    </location>
</feature>
<protein>
    <recommendedName>
        <fullName evidence="4">CPBP family intramembrane metalloprotease</fullName>
    </recommendedName>
</protein>
<evidence type="ECO:0000256" key="1">
    <source>
        <dbReference type="SAM" id="Phobius"/>
    </source>
</evidence>
<dbReference type="Proteomes" id="UP000011563">
    <property type="component" value="Chromosome"/>
</dbReference>
<reference evidence="2 3" key="1">
    <citation type="journal article" date="2013" name="Genome Biol. Evol.">
        <title>Genome evolution and phylogenomic analysis of candidatus kinetoplastibacterium, the betaproteobacterial endosymbionts of strigomonas and angomonas.</title>
        <authorList>
            <person name="Alves J.M."/>
            <person name="Serrano M.G."/>
            <person name="Maia da Silva F."/>
            <person name="Voegtly L.J."/>
            <person name="Matveyev A.V."/>
            <person name="Teixeira M.M."/>
            <person name="Camargo E.P."/>
            <person name="Buck G.A."/>
        </authorList>
    </citation>
    <scope>NUCLEOTIDE SEQUENCE [LARGE SCALE GENOMIC DNA]</scope>
    <source>
        <strain evidence="2 3">TCC012E</strain>
    </source>
</reference>
<keyword evidence="3" id="KW-1185">Reference proteome</keyword>
<keyword evidence="1" id="KW-0812">Transmembrane</keyword>
<accession>M1M2Y6</accession>
<evidence type="ECO:0000313" key="2">
    <source>
        <dbReference type="EMBL" id="AGF49549.1"/>
    </source>
</evidence>
<dbReference type="AlphaFoldDB" id="M1M2Y6"/>
<keyword evidence="1" id="KW-1133">Transmembrane helix</keyword>
<feature type="transmembrane region" description="Helical" evidence="1">
    <location>
        <begin position="121"/>
        <end position="139"/>
    </location>
</feature>
<evidence type="ECO:0008006" key="4">
    <source>
        <dbReference type="Google" id="ProtNLM"/>
    </source>
</evidence>
<feature type="transmembrane region" description="Helical" evidence="1">
    <location>
        <begin position="182"/>
        <end position="201"/>
    </location>
</feature>
<keyword evidence="1" id="KW-0472">Membrane</keyword>
<dbReference type="KEGG" id="kbt:BCUE_0322"/>
<feature type="transmembrane region" description="Helical" evidence="1">
    <location>
        <begin position="151"/>
        <end position="170"/>
    </location>
</feature>
<organism evidence="2 3">
    <name type="scientific">Candidatus Kinetoplastidibacterium blastocrithidiae TCC012E</name>
    <dbReference type="NCBI Taxonomy" id="1208922"/>
    <lineage>
        <taxon>Bacteria</taxon>
        <taxon>Pseudomonadati</taxon>
        <taxon>Pseudomonadota</taxon>
        <taxon>Betaproteobacteria</taxon>
        <taxon>Candidatus Kinetoplastidibacterium</taxon>
    </lineage>
</organism>
<dbReference type="RefSeq" id="WP_015237823.1">
    <property type="nucleotide sequence ID" value="NC_020285.1"/>
</dbReference>
<dbReference type="HOGENOM" id="CLU_1127213_0_0_4"/>
<sequence length="233" mass="26621">MNIICNSELRSLFYFIRNPSIVLLECTNCSYRANFSISSLLKWACLLWLLNIIILGPIACGVASVVGAKHKVEFNVPLFSVAIWAPIVEEMLFRYWMVASVHFLLIMPLFILIFITGPSFVTVLLLMGLLATCFLINNISLLYKYPVMYRYSYFLFLFHAANLTFAGLHIHNFNFDTFNNFYLVPLLVLPQWCTGLILGWIRLTKGIISSIALHSIFNAVPYIAILLVLKNHN</sequence>